<evidence type="ECO:0000256" key="3">
    <source>
        <dbReference type="ARBA" id="ARBA00004496"/>
    </source>
</evidence>
<evidence type="ECO:0000256" key="9">
    <source>
        <dbReference type="ARBA" id="ARBA00022741"/>
    </source>
</evidence>
<evidence type="ECO:0000256" key="11">
    <source>
        <dbReference type="ARBA" id="ARBA00022840"/>
    </source>
</evidence>
<dbReference type="GO" id="GO:0005524">
    <property type="term" value="F:ATP binding"/>
    <property type="evidence" value="ECO:0007669"/>
    <property type="project" value="UniProtKB-UniRule"/>
</dbReference>
<dbReference type="GO" id="GO:0015937">
    <property type="term" value="P:coenzyme A biosynthetic process"/>
    <property type="evidence" value="ECO:0007669"/>
    <property type="project" value="UniProtKB-UniRule"/>
</dbReference>
<evidence type="ECO:0000256" key="5">
    <source>
        <dbReference type="ARBA" id="ARBA00011738"/>
    </source>
</evidence>
<keyword evidence="9 16" id="KW-0547">Nucleotide-binding</keyword>
<feature type="binding site" evidence="16">
    <location>
        <position position="194"/>
    </location>
    <ligand>
        <name>substrate</name>
    </ligand>
</feature>
<evidence type="ECO:0000313" key="18">
    <source>
        <dbReference type="Proteomes" id="UP000229227"/>
    </source>
</evidence>
<keyword evidence="13 16" id="KW-0173">Coenzyme A biosynthesis</keyword>
<dbReference type="Proteomes" id="UP000229227">
    <property type="component" value="Unassembled WGS sequence"/>
</dbReference>
<keyword evidence="11 16" id="KW-0067">ATP-binding</keyword>
<dbReference type="UniPathway" id="UPA00241">
    <property type="reaction ID" value="UER00352"/>
</dbReference>
<evidence type="ECO:0000256" key="2">
    <source>
        <dbReference type="ARBA" id="ARBA00001958"/>
    </source>
</evidence>
<evidence type="ECO:0000256" key="13">
    <source>
        <dbReference type="ARBA" id="ARBA00022993"/>
    </source>
</evidence>
<dbReference type="AlphaFoldDB" id="A0A2M6ZG50"/>
<keyword evidence="12 16" id="KW-0630">Potassium</keyword>
<name>A0A2M6ZG50_9BACT</name>
<comment type="caution">
    <text evidence="16">Lacks conserved residue(s) required for the propagation of feature annotation.</text>
</comment>
<comment type="caution">
    <text evidence="17">The sequence shown here is derived from an EMBL/GenBank/DDBJ whole genome shotgun (WGS) entry which is preliminary data.</text>
</comment>
<dbReference type="PANTHER" id="PTHR34265">
    <property type="entry name" value="TYPE III PANTOTHENATE KINASE"/>
    <property type="match status" value="1"/>
</dbReference>
<keyword evidence="10 16" id="KW-0418">Kinase</keyword>
<dbReference type="PANTHER" id="PTHR34265:SF1">
    <property type="entry name" value="TYPE III PANTOTHENATE KINASE"/>
    <property type="match status" value="1"/>
</dbReference>
<proteinExistence type="inferred from homology"/>
<evidence type="ECO:0000256" key="16">
    <source>
        <dbReference type="HAMAP-Rule" id="MF_01274"/>
    </source>
</evidence>
<dbReference type="GO" id="GO:0005737">
    <property type="term" value="C:cytoplasm"/>
    <property type="evidence" value="ECO:0007669"/>
    <property type="project" value="UniProtKB-SubCell"/>
</dbReference>
<keyword evidence="8 16" id="KW-0808">Transferase</keyword>
<feature type="binding site" evidence="16">
    <location>
        <position position="139"/>
    </location>
    <ligand>
        <name>K(+)</name>
        <dbReference type="ChEBI" id="CHEBI:29103"/>
    </ligand>
</feature>
<gene>
    <name evidence="16" type="primary">coaX</name>
    <name evidence="17" type="ORF">COS91_04840</name>
</gene>
<comment type="subunit">
    <text evidence="5 16">Homodimer.</text>
</comment>
<dbReference type="SUPFAM" id="SSF53067">
    <property type="entry name" value="Actin-like ATPase domain"/>
    <property type="match status" value="2"/>
</dbReference>
<evidence type="ECO:0000256" key="6">
    <source>
        <dbReference type="ARBA" id="ARBA00012102"/>
    </source>
</evidence>
<dbReference type="GO" id="GO:0004594">
    <property type="term" value="F:pantothenate kinase activity"/>
    <property type="evidence" value="ECO:0007669"/>
    <property type="project" value="UniProtKB-UniRule"/>
</dbReference>
<comment type="pathway">
    <text evidence="4 16">Cofactor biosynthesis; coenzyme A biosynthesis; CoA from (R)-pantothenate: step 1/5.</text>
</comment>
<evidence type="ECO:0000256" key="14">
    <source>
        <dbReference type="ARBA" id="ARBA00038036"/>
    </source>
</evidence>
<protein>
    <recommendedName>
        <fullName evidence="15 16">Type III pantothenate kinase</fullName>
        <ecNumber evidence="6 16">2.7.1.33</ecNumber>
    </recommendedName>
    <alternativeName>
        <fullName evidence="16">PanK-III</fullName>
    </alternativeName>
    <alternativeName>
        <fullName evidence="16">Pantothenic acid kinase</fullName>
    </alternativeName>
</protein>
<evidence type="ECO:0000256" key="15">
    <source>
        <dbReference type="ARBA" id="ARBA00040883"/>
    </source>
</evidence>
<comment type="function">
    <text evidence="16">Catalyzes the phosphorylation of pantothenate (Pan), the first step in CoA biosynthesis.</text>
</comment>
<dbReference type="GO" id="GO:0046872">
    <property type="term" value="F:metal ion binding"/>
    <property type="evidence" value="ECO:0007669"/>
    <property type="project" value="UniProtKB-KW"/>
</dbReference>
<dbReference type="EMBL" id="PEWN01000077">
    <property type="protein sequence ID" value="PIU51356.1"/>
    <property type="molecule type" value="Genomic_DNA"/>
</dbReference>
<comment type="cofactor">
    <cofactor evidence="16">
        <name>NH4(+)</name>
        <dbReference type="ChEBI" id="CHEBI:28938"/>
    </cofactor>
    <cofactor evidence="16">
        <name>K(+)</name>
        <dbReference type="ChEBI" id="CHEBI:29103"/>
    </cofactor>
    <text evidence="16">A monovalent cation. Ammonium or potassium.</text>
</comment>
<dbReference type="Pfam" id="PF03309">
    <property type="entry name" value="Pan_kinase"/>
    <property type="match status" value="1"/>
</dbReference>
<evidence type="ECO:0000256" key="8">
    <source>
        <dbReference type="ARBA" id="ARBA00022679"/>
    </source>
</evidence>
<dbReference type="HAMAP" id="MF_01274">
    <property type="entry name" value="Pantothen_kinase_3"/>
    <property type="match status" value="1"/>
</dbReference>
<feature type="binding site" evidence="16">
    <location>
        <begin position="117"/>
        <end position="120"/>
    </location>
    <ligand>
        <name>substrate</name>
    </ligand>
</feature>
<dbReference type="InterPro" id="IPR043129">
    <property type="entry name" value="ATPase_NBD"/>
</dbReference>
<keyword evidence="7 16" id="KW-0963">Cytoplasm</keyword>
<reference evidence="18" key="1">
    <citation type="submission" date="2017-09" db="EMBL/GenBank/DDBJ databases">
        <title>Depth-based differentiation of microbial function through sediment-hosted aquifers and enrichment of novel symbionts in the deep terrestrial subsurface.</title>
        <authorList>
            <person name="Probst A.J."/>
            <person name="Ladd B."/>
            <person name="Jarett J.K."/>
            <person name="Geller-Mcgrath D.E."/>
            <person name="Sieber C.M.K."/>
            <person name="Emerson J.B."/>
            <person name="Anantharaman K."/>
            <person name="Thomas B.C."/>
            <person name="Malmstrom R."/>
            <person name="Stieglmeier M."/>
            <person name="Klingl A."/>
            <person name="Woyke T."/>
            <person name="Ryan C.M."/>
            <person name="Banfield J.F."/>
        </authorList>
    </citation>
    <scope>NUCLEOTIDE SEQUENCE [LARGE SCALE GENOMIC DNA]</scope>
</reference>
<keyword evidence="16" id="KW-0479">Metal-binding</keyword>
<comment type="similarity">
    <text evidence="14 16">Belongs to the type III pantothenate kinase family.</text>
</comment>
<dbReference type="EC" id="2.7.1.33" evidence="6 16"/>
<comment type="subcellular location">
    <subcellularLocation>
        <location evidence="3 16">Cytoplasm</location>
    </subcellularLocation>
</comment>
<feature type="binding site" evidence="16">
    <location>
        <position position="142"/>
    </location>
    <ligand>
        <name>ATP</name>
        <dbReference type="ChEBI" id="CHEBI:30616"/>
    </ligand>
</feature>
<evidence type="ECO:0000256" key="12">
    <source>
        <dbReference type="ARBA" id="ARBA00022958"/>
    </source>
</evidence>
<feature type="binding site" evidence="16">
    <location>
        <begin position="10"/>
        <end position="17"/>
    </location>
    <ligand>
        <name>ATP</name>
        <dbReference type="ChEBI" id="CHEBI:30616"/>
    </ligand>
</feature>
<evidence type="ECO:0000256" key="4">
    <source>
        <dbReference type="ARBA" id="ARBA00005225"/>
    </source>
</evidence>
<dbReference type="NCBIfam" id="TIGR00671">
    <property type="entry name" value="baf"/>
    <property type="match status" value="1"/>
</dbReference>
<comment type="cofactor">
    <cofactor evidence="2">
        <name>K(+)</name>
        <dbReference type="ChEBI" id="CHEBI:29103"/>
    </cofactor>
</comment>
<evidence type="ECO:0000256" key="7">
    <source>
        <dbReference type="ARBA" id="ARBA00022490"/>
    </source>
</evidence>
<evidence type="ECO:0000256" key="1">
    <source>
        <dbReference type="ARBA" id="ARBA00001206"/>
    </source>
</evidence>
<sequence length="268" mass="28816">MKGRILIAIDVGNTAVSLGVFQSDKVILRMSIPTKECGKRFGKELKGLLRCARNGRYSRASSTTTGNDDVAAIVGSVVPKVDKVIKNFLREARIKYLFVKPTDCDVPILCREPEKVGVDRLLNAVACGKLYKKGAIVVDCGTATTFDVISPKGEYSGGAIAPGLRIGADALAQRCAKLFKVTLSLPRLTIGRDTKEAMLSGTVLGHIAMIEGMTERLKRELKFKPVIIGTGGFIKLIARGIKIFDVIEPDLTLKGLAIVAKGITTEGR</sequence>
<dbReference type="InterPro" id="IPR004619">
    <property type="entry name" value="Type_III_PanK"/>
</dbReference>
<comment type="catalytic activity">
    <reaction evidence="1 16">
        <text>(R)-pantothenate + ATP = (R)-4'-phosphopantothenate + ADP + H(+)</text>
        <dbReference type="Rhea" id="RHEA:16373"/>
        <dbReference type="ChEBI" id="CHEBI:10986"/>
        <dbReference type="ChEBI" id="CHEBI:15378"/>
        <dbReference type="ChEBI" id="CHEBI:29032"/>
        <dbReference type="ChEBI" id="CHEBI:30616"/>
        <dbReference type="ChEBI" id="CHEBI:456216"/>
        <dbReference type="EC" id="2.7.1.33"/>
    </reaction>
</comment>
<dbReference type="CDD" id="cd24015">
    <property type="entry name" value="ASKHA_NBD_PanK-III"/>
    <property type="match status" value="1"/>
</dbReference>
<organism evidence="17 18">
    <name type="scientific">Candidatus Desantisbacteria bacterium CG07_land_8_20_14_0_80_39_15</name>
    <dbReference type="NCBI Taxonomy" id="1974549"/>
    <lineage>
        <taxon>Bacteria</taxon>
        <taxon>Candidatus Desantisiibacteriota</taxon>
    </lineage>
</organism>
<evidence type="ECO:0000256" key="10">
    <source>
        <dbReference type="ARBA" id="ARBA00022777"/>
    </source>
</evidence>
<accession>A0A2M6ZG50</accession>
<evidence type="ECO:0000313" key="17">
    <source>
        <dbReference type="EMBL" id="PIU51356.1"/>
    </source>
</evidence>
<feature type="active site" description="Proton acceptor" evidence="16">
    <location>
        <position position="119"/>
    </location>
</feature>
<dbReference type="Gene3D" id="3.30.420.40">
    <property type="match status" value="2"/>
</dbReference>